<dbReference type="EMBL" id="JAGDFM010000557">
    <property type="protein sequence ID" value="KAG7377241.1"/>
    <property type="molecule type" value="Genomic_DNA"/>
</dbReference>
<reference evidence="1" key="1">
    <citation type="submission" date="2021-02" db="EMBL/GenBank/DDBJ databases">
        <authorList>
            <person name="Palmer J.M."/>
        </authorList>
    </citation>
    <scope>NUCLEOTIDE SEQUENCE</scope>
    <source>
        <strain evidence="1">SCRP734</strain>
    </source>
</reference>
<dbReference type="Proteomes" id="UP000694044">
    <property type="component" value="Unassembled WGS sequence"/>
</dbReference>
<sequence length="86" mass="9456">MARQASGLVKLVRNDDVEVLAELHVDDNLVRGSVEGRDDAGHSPVVGQQLTKYFLLVQMQLSEAVATSKTKLMKDLQGAFKASRHH</sequence>
<organism evidence="1 2">
    <name type="scientific">Phytophthora pseudosyringae</name>
    <dbReference type="NCBI Taxonomy" id="221518"/>
    <lineage>
        <taxon>Eukaryota</taxon>
        <taxon>Sar</taxon>
        <taxon>Stramenopiles</taxon>
        <taxon>Oomycota</taxon>
        <taxon>Peronosporomycetes</taxon>
        <taxon>Peronosporales</taxon>
        <taxon>Peronosporaceae</taxon>
        <taxon>Phytophthora</taxon>
    </lineage>
</organism>
<dbReference type="AlphaFoldDB" id="A0A8T1V897"/>
<accession>A0A8T1V897</accession>
<keyword evidence="2" id="KW-1185">Reference proteome</keyword>
<evidence type="ECO:0000313" key="1">
    <source>
        <dbReference type="EMBL" id="KAG7377241.1"/>
    </source>
</evidence>
<comment type="caution">
    <text evidence="1">The sequence shown here is derived from an EMBL/GenBank/DDBJ whole genome shotgun (WGS) entry which is preliminary data.</text>
</comment>
<gene>
    <name evidence="1" type="ORF">PHYPSEUDO_011961</name>
</gene>
<name>A0A8T1V897_9STRA</name>
<evidence type="ECO:0000313" key="2">
    <source>
        <dbReference type="Proteomes" id="UP000694044"/>
    </source>
</evidence>
<protein>
    <submittedName>
        <fullName evidence="1">Uncharacterized protein</fullName>
    </submittedName>
</protein>
<proteinExistence type="predicted"/>